<evidence type="ECO:0000313" key="3">
    <source>
        <dbReference type="EMBL" id="MBB3859021.1"/>
    </source>
</evidence>
<evidence type="ECO:0000259" key="2">
    <source>
        <dbReference type="Pfam" id="PF26604"/>
    </source>
</evidence>
<feature type="transmembrane region" description="Helical" evidence="1">
    <location>
        <begin position="6"/>
        <end position="24"/>
    </location>
</feature>
<feature type="transmembrane region" description="Helical" evidence="1">
    <location>
        <begin position="59"/>
        <end position="77"/>
    </location>
</feature>
<sequence>MTETLANVAGFIGMACIIFAYAYTTKLERPNPFVQHGVNLAGAVLLTISLLVHMNPASFVLEFFWMAIAIWGLVKAFRARSTGQ</sequence>
<keyword evidence="4" id="KW-1185">Reference proteome</keyword>
<evidence type="ECO:0000256" key="1">
    <source>
        <dbReference type="SAM" id="Phobius"/>
    </source>
</evidence>
<feature type="domain" description="CBU-0592-like" evidence="2">
    <location>
        <begin position="7"/>
        <end position="80"/>
    </location>
</feature>
<protein>
    <recommendedName>
        <fullName evidence="2">CBU-0592-like domain-containing protein</fullName>
    </recommendedName>
</protein>
<dbReference type="EMBL" id="JACICY010000001">
    <property type="protein sequence ID" value="MBB3859021.1"/>
    <property type="molecule type" value="Genomic_DNA"/>
</dbReference>
<name>A0A7W6EUD9_9SPHN</name>
<comment type="caution">
    <text evidence="3">The sequence shown here is derived from an EMBL/GenBank/DDBJ whole genome shotgun (WGS) entry which is preliminary data.</text>
</comment>
<keyword evidence="1" id="KW-0472">Membrane</keyword>
<proteinExistence type="predicted"/>
<organism evidence="3 4">
    <name type="scientific">Novosphingobium hassiacum</name>
    <dbReference type="NCBI Taxonomy" id="173676"/>
    <lineage>
        <taxon>Bacteria</taxon>
        <taxon>Pseudomonadati</taxon>
        <taxon>Pseudomonadota</taxon>
        <taxon>Alphaproteobacteria</taxon>
        <taxon>Sphingomonadales</taxon>
        <taxon>Sphingomonadaceae</taxon>
        <taxon>Novosphingobium</taxon>
    </lineage>
</organism>
<dbReference type="Proteomes" id="UP000562395">
    <property type="component" value="Unassembled WGS sequence"/>
</dbReference>
<keyword evidence="1" id="KW-1133">Transmembrane helix</keyword>
<dbReference type="RefSeq" id="WP_183611215.1">
    <property type="nucleotide sequence ID" value="NZ_JACICY010000001.1"/>
</dbReference>
<dbReference type="NCBIfam" id="NF047864">
    <property type="entry name" value="CBU_0592_membra"/>
    <property type="match status" value="1"/>
</dbReference>
<evidence type="ECO:0000313" key="4">
    <source>
        <dbReference type="Proteomes" id="UP000562395"/>
    </source>
</evidence>
<reference evidence="3 4" key="1">
    <citation type="submission" date="2020-08" db="EMBL/GenBank/DDBJ databases">
        <title>Genomic Encyclopedia of Type Strains, Phase IV (KMG-IV): sequencing the most valuable type-strain genomes for metagenomic binning, comparative biology and taxonomic classification.</title>
        <authorList>
            <person name="Goeker M."/>
        </authorList>
    </citation>
    <scope>NUCLEOTIDE SEQUENCE [LARGE SCALE GENOMIC DNA]</scope>
    <source>
        <strain evidence="3 4">DSM 14552</strain>
    </source>
</reference>
<keyword evidence="1" id="KW-0812">Transmembrane</keyword>
<dbReference type="Pfam" id="PF26604">
    <property type="entry name" value="CBU_0592"/>
    <property type="match status" value="1"/>
</dbReference>
<dbReference type="AlphaFoldDB" id="A0A7W6EUD9"/>
<dbReference type="InterPro" id="IPR058058">
    <property type="entry name" value="CBU_0592-like"/>
</dbReference>
<accession>A0A7W6EUD9</accession>
<gene>
    <name evidence="3" type="ORF">GGQ88_000261</name>
</gene>